<accession>A0A814PVC3</accession>
<organism evidence="2 3">
    <name type="scientific">Brachionus calyciflorus</name>
    <dbReference type="NCBI Taxonomy" id="104777"/>
    <lineage>
        <taxon>Eukaryota</taxon>
        <taxon>Metazoa</taxon>
        <taxon>Spiralia</taxon>
        <taxon>Gnathifera</taxon>
        <taxon>Rotifera</taxon>
        <taxon>Eurotatoria</taxon>
        <taxon>Monogononta</taxon>
        <taxon>Pseudotrocha</taxon>
        <taxon>Ploima</taxon>
        <taxon>Brachionidae</taxon>
        <taxon>Brachionus</taxon>
    </lineage>
</organism>
<evidence type="ECO:0000313" key="2">
    <source>
        <dbReference type="EMBL" id="CAF1110932.1"/>
    </source>
</evidence>
<keyword evidence="3" id="KW-1185">Reference proteome</keyword>
<dbReference type="AlphaFoldDB" id="A0A814PVC3"/>
<name>A0A814PVC3_9BILA</name>
<gene>
    <name evidence="2" type="ORF">OXX778_LOCUS21620</name>
</gene>
<evidence type="ECO:0000313" key="3">
    <source>
        <dbReference type="Proteomes" id="UP000663879"/>
    </source>
</evidence>
<feature type="compositionally biased region" description="Polar residues" evidence="1">
    <location>
        <begin position="71"/>
        <end position="82"/>
    </location>
</feature>
<comment type="caution">
    <text evidence="2">The sequence shown here is derived from an EMBL/GenBank/DDBJ whole genome shotgun (WGS) entry which is preliminary data.</text>
</comment>
<feature type="region of interest" description="Disordered" evidence="1">
    <location>
        <begin position="46"/>
        <end position="117"/>
    </location>
</feature>
<feature type="compositionally biased region" description="Polar residues" evidence="1">
    <location>
        <begin position="106"/>
        <end position="117"/>
    </location>
</feature>
<protein>
    <submittedName>
        <fullName evidence="2">Uncharacterized protein</fullName>
    </submittedName>
</protein>
<reference evidence="2" key="1">
    <citation type="submission" date="2021-02" db="EMBL/GenBank/DDBJ databases">
        <authorList>
            <person name="Nowell W R."/>
        </authorList>
    </citation>
    <scope>NUCLEOTIDE SEQUENCE</scope>
    <source>
        <strain evidence="2">Ploen Becks lab</strain>
    </source>
</reference>
<dbReference type="Proteomes" id="UP000663879">
    <property type="component" value="Unassembled WGS sequence"/>
</dbReference>
<sequence length="117" mass="13375">MSFNERILFLISENVNDIKTTITSYNSDALKNQKESFDSHKEYIQIQNEPLNRQKEVNSYSSRNSRDSVISKDQNAINNSRNLSDEEPLGNRDSNQNKPIKGISQIADSNRPQLAKS</sequence>
<feature type="compositionally biased region" description="Polar residues" evidence="1">
    <location>
        <begin position="46"/>
        <end position="63"/>
    </location>
</feature>
<evidence type="ECO:0000256" key="1">
    <source>
        <dbReference type="SAM" id="MobiDB-lite"/>
    </source>
</evidence>
<dbReference type="EMBL" id="CAJNOC010008163">
    <property type="protein sequence ID" value="CAF1110932.1"/>
    <property type="molecule type" value="Genomic_DNA"/>
</dbReference>
<proteinExistence type="predicted"/>